<gene>
    <name evidence="1" type="ORF">J2Z42_001649</name>
</gene>
<evidence type="ECO:0008006" key="3">
    <source>
        <dbReference type="Google" id="ProtNLM"/>
    </source>
</evidence>
<name>A0ABS4KSG6_9CLOT</name>
<keyword evidence="2" id="KW-1185">Reference proteome</keyword>
<reference evidence="1 2" key="1">
    <citation type="submission" date="2021-03" db="EMBL/GenBank/DDBJ databases">
        <title>Genomic Encyclopedia of Type Strains, Phase IV (KMG-IV): sequencing the most valuable type-strain genomes for metagenomic binning, comparative biology and taxonomic classification.</title>
        <authorList>
            <person name="Goeker M."/>
        </authorList>
    </citation>
    <scope>NUCLEOTIDE SEQUENCE [LARGE SCALE GENOMIC DNA]</scope>
    <source>
        <strain evidence="1 2">DSM 28783</strain>
    </source>
</reference>
<organism evidence="1 2">
    <name type="scientific">Clostridium algifaecis</name>
    <dbReference type="NCBI Taxonomy" id="1472040"/>
    <lineage>
        <taxon>Bacteria</taxon>
        <taxon>Bacillati</taxon>
        <taxon>Bacillota</taxon>
        <taxon>Clostridia</taxon>
        <taxon>Eubacteriales</taxon>
        <taxon>Clostridiaceae</taxon>
        <taxon>Clostridium</taxon>
    </lineage>
</organism>
<dbReference type="EMBL" id="JAGGLM010000009">
    <property type="protein sequence ID" value="MBP2032970.1"/>
    <property type="molecule type" value="Genomic_DNA"/>
</dbReference>
<sequence length="133" mass="14889">MVGVGCSNKTANYEPTFKNIGLKTDSTKVKEISYQIMKEYLNEYKKDTVSKKVKITDYTINGIYNIKGNTDKFSFSVDYSVKPSEKPSDENSGWLAGTGDGVLKGDWVIDKDEFIYVNKVNNEYKITSIGTGP</sequence>
<accession>A0ABS4KSG6</accession>
<evidence type="ECO:0000313" key="2">
    <source>
        <dbReference type="Proteomes" id="UP001519307"/>
    </source>
</evidence>
<protein>
    <recommendedName>
        <fullName evidence="3">Lipoprotein</fullName>
    </recommendedName>
</protein>
<evidence type="ECO:0000313" key="1">
    <source>
        <dbReference type="EMBL" id="MBP2032970.1"/>
    </source>
</evidence>
<dbReference type="Proteomes" id="UP001519307">
    <property type="component" value="Unassembled WGS sequence"/>
</dbReference>
<proteinExistence type="predicted"/>
<comment type="caution">
    <text evidence="1">The sequence shown here is derived from an EMBL/GenBank/DDBJ whole genome shotgun (WGS) entry which is preliminary data.</text>
</comment>